<name>A0A1F6D3P3_HANXR</name>
<evidence type="ECO:0000256" key="1">
    <source>
        <dbReference type="ARBA" id="ARBA00006056"/>
    </source>
</evidence>
<dbReference type="InterPro" id="IPR043144">
    <property type="entry name" value="Mal/L-sulf/L-lact_DH-like_ah"/>
</dbReference>
<dbReference type="InterPro" id="IPR036111">
    <property type="entry name" value="Mal/L-sulfo/L-lacto_DH-like_sf"/>
</dbReference>
<evidence type="ECO:0000313" key="3">
    <source>
        <dbReference type="EMBL" id="OGG56063.1"/>
    </source>
</evidence>
<evidence type="ECO:0008006" key="5">
    <source>
        <dbReference type="Google" id="ProtNLM"/>
    </source>
</evidence>
<gene>
    <name evidence="3" type="ORF">A3F84_12645</name>
</gene>
<keyword evidence="2" id="KW-0560">Oxidoreductase</keyword>
<dbReference type="InterPro" id="IPR043143">
    <property type="entry name" value="Mal/L-sulf/L-lact_DH-like_NADP"/>
</dbReference>
<dbReference type="Gene3D" id="1.10.1530.10">
    <property type="match status" value="1"/>
</dbReference>
<dbReference type="Pfam" id="PF02615">
    <property type="entry name" value="Ldh_2"/>
    <property type="match status" value="1"/>
</dbReference>
<dbReference type="Proteomes" id="UP000178606">
    <property type="component" value="Unassembled WGS sequence"/>
</dbReference>
<dbReference type="GO" id="GO:0016491">
    <property type="term" value="F:oxidoreductase activity"/>
    <property type="evidence" value="ECO:0007669"/>
    <property type="project" value="UniProtKB-KW"/>
</dbReference>
<evidence type="ECO:0000313" key="4">
    <source>
        <dbReference type="Proteomes" id="UP000178606"/>
    </source>
</evidence>
<evidence type="ECO:0000256" key="2">
    <source>
        <dbReference type="ARBA" id="ARBA00023002"/>
    </source>
</evidence>
<dbReference type="AlphaFoldDB" id="A0A1F6D3P3"/>
<accession>A0A1F6D3P3</accession>
<dbReference type="EMBL" id="MFKF01000050">
    <property type="protein sequence ID" value="OGG56063.1"/>
    <property type="molecule type" value="Genomic_DNA"/>
</dbReference>
<organism evidence="3 4">
    <name type="scientific">Handelsmanbacteria sp. (strain RIFCSPLOWO2_12_FULL_64_10)</name>
    <dbReference type="NCBI Taxonomy" id="1817868"/>
    <lineage>
        <taxon>Bacteria</taxon>
        <taxon>Candidatus Handelsmaniibacteriota</taxon>
    </lineage>
</organism>
<proteinExistence type="inferred from homology"/>
<dbReference type="SUPFAM" id="SSF89733">
    <property type="entry name" value="L-sulfolactate dehydrogenase-like"/>
    <property type="match status" value="1"/>
</dbReference>
<dbReference type="Gene3D" id="3.30.1370.60">
    <property type="entry name" value="Hypothetical oxidoreductase yiak, domain 2"/>
    <property type="match status" value="1"/>
</dbReference>
<comment type="caution">
    <text evidence="3">The sequence shown here is derived from an EMBL/GenBank/DDBJ whole genome shotgun (WGS) entry which is preliminary data.</text>
</comment>
<reference evidence="3 4" key="1">
    <citation type="journal article" date="2016" name="Nat. Commun.">
        <title>Thousands of microbial genomes shed light on interconnected biogeochemical processes in an aquifer system.</title>
        <authorList>
            <person name="Anantharaman K."/>
            <person name="Brown C.T."/>
            <person name="Hug L.A."/>
            <person name="Sharon I."/>
            <person name="Castelle C.J."/>
            <person name="Probst A.J."/>
            <person name="Thomas B.C."/>
            <person name="Singh A."/>
            <person name="Wilkins M.J."/>
            <person name="Karaoz U."/>
            <person name="Brodie E.L."/>
            <person name="Williams K.H."/>
            <person name="Hubbard S.S."/>
            <person name="Banfield J.F."/>
        </authorList>
    </citation>
    <scope>NUCLEOTIDE SEQUENCE [LARGE SCALE GENOMIC DNA]</scope>
    <source>
        <strain evidence="4">RIFCSPLOWO2_12_FULL_64_10</strain>
    </source>
</reference>
<sequence>MSVKDLRQFAQAILKRHGLNDDDARIVADAVMEAELRGRPAHGVIRLPGIAERLASRGRAPMRVARRGGVCTLVDGKGNLGYLVAQRCARTVAEKARHGGIGLVGAFDTDHCGMVGYYVSLVVNTGLICLMACDASPRVVPWGATEPVLGPNPLSVGFPFSGGQVLIDLSTAAVTNGDILMALKTGRRIPDGCALDAEGRLTTDPQAALRGAALPFGGHKGYALGLVVQVLASALVGAAPVPRPGENYGLLMLALSPTVFVDREVFDRGIGEIVRRVKGARRVDPATEVLIPGERAFRERERRLKEGIAVEAEVMEELEKLLR</sequence>
<dbReference type="PANTHER" id="PTHR11091">
    <property type="entry name" value="OXIDOREDUCTASE-RELATED"/>
    <property type="match status" value="1"/>
</dbReference>
<dbReference type="InterPro" id="IPR003767">
    <property type="entry name" value="Malate/L-lactate_DH-like"/>
</dbReference>
<comment type="similarity">
    <text evidence="1">Belongs to the LDH2/MDH2 oxidoreductase family.</text>
</comment>
<protein>
    <recommendedName>
        <fullName evidence="5">Sulfolactate dehydrogenase</fullName>
    </recommendedName>
</protein>
<dbReference type="PANTHER" id="PTHR11091:SF0">
    <property type="entry name" value="MALATE DEHYDROGENASE"/>
    <property type="match status" value="1"/>
</dbReference>